<dbReference type="EMBL" id="MEXH01000003">
    <property type="protein sequence ID" value="OGC92913.1"/>
    <property type="molecule type" value="Genomic_DNA"/>
</dbReference>
<dbReference type="CDD" id="cd00082">
    <property type="entry name" value="HisKA"/>
    <property type="match status" value="1"/>
</dbReference>
<dbReference type="Gene3D" id="1.10.287.130">
    <property type="match status" value="1"/>
</dbReference>
<evidence type="ECO:0000259" key="11">
    <source>
        <dbReference type="PROSITE" id="PS50109"/>
    </source>
</evidence>
<dbReference type="Pfam" id="PF00989">
    <property type="entry name" value="PAS"/>
    <property type="match status" value="1"/>
</dbReference>
<evidence type="ECO:0000313" key="15">
    <source>
        <dbReference type="EMBL" id="OGC92913.1"/>
    </source>
</evidence>
<feature type="domain" description="Histidine kinase" evidence="11">
    <location>
        <begin position="726"/>
        <end position="947"/>
    </location>
</feature>
<feature type="domain" description="CHASE" evidence="14">
    <location>
        <begin position="72"/>
        <end position="259"/>
    </location>
</feature>
<evidence type="ECO:0000313" key="16">
    <source>
        <dbReference type="Proteomes" id="UP000178176"/>
    </source>
</evidence>
<dbReference type="EC" id="2.7.13.3" evidence="3"/>
<evidence type="ECO:0000259" key="14">
    <source>
        <dbReference type="PROSITE" id="PS50839"/>
    </source>
</evidence>
<dbReference type="CDD" id="cd00130">
    <property type="entry name" value="PAS"/>
    <property type="match status" value="3"/>
</dbReference>
<feature type="domain" description="PAC" evidence="13">
    <location>
        <begin position="410"/>
        <end position="464"/>
    </location>
</feature>
<keyword evidence="6 10" id="KW-0812">Transmembrane</keyword>
<dbReference type="SUPFAM" id="SSF47384">
    <property type="entry name" value="Homodimeric domain of signal transducing histidine kinase"/>
    <property type="match status" value="1"/>
</dbReference>
<dbReference type="InterPro" id="IPR035965">
    <property type="entry name" value="PAS-like_dom_sf"/>
</dbReference>
<dbReference type="InterPro" id="IPR036097">
    <property type="entry name" value="HisK_dim/P_sf"/>
</dbReference>
<evidence type="ECO:0000256" key="10">
    <source>
        <dbReference type="SAM" id="Phobius"/>
    </source>
</evidence>
<evidence type="ECO:0000256" key="6">
    <source>
        <dbReference type="ARBA" id="ARBA00022692"/>
    </source>
</evidence>
<proteinExistence type="predicted"/>
<dbReference type="InterPro" id="IPR003594">
    <property type="entry name" value="HATPase_dom"/>
</dbReference>
<evidence type="ECO:0000256" key="2">
    <source>
        <dbReference type="ARBA" id="ARBA00004370"/>
    </source>
</evidence>
<dbReference type="GO" id="GO:0016020">
    <property type="term" value="C:membrane"/>
    <property type="evidence" value="ECO:0007669"/>
    <property type="project" value="UniProtKB-SubCell"/>
</dbReference>
<evidence type="ECO:0000256" key="1">
    <source>
        <dbReference type="ARBA" id="ARBA00000085"/>
    </source>
</evidence>
<evidence type="ECO:0000256" key="9">
    <source>
        <dbReference type="ARBA" id="ARBA00023136"/>
    </source>
</evidence>
<dbReference type="InterPro" id="IPR042240">
    <property type="entry name" value="CHASE_sf"/>
</dbReference>
<dbReference type="SMART" id="SM00086">
    <property type="entry name" value="PAC"/>
    <property type="match status" value="3"/>
</dbReference>
<dbReference type="GO" id="GO:0006355">
    <property type="term" value="P:regulation of DNA-templated transcription"/>
    <property type="evidence" value="ECO:0007669"/>
    <property type="project" value="InterPro"/>
</dbReference>
<dbReference type="Pfam" id="PF02518">
    <property type="entry name" value="HATPase_c"/>
    <property type="match status" value="1"/>
</dbReference>
<evidence type="ECO:0000256" key="3">
    <source>
        <dbReference type="ARBA" id="ARBA00012438"/>
    </source>
</evidence>
<dbReference type="InterPro" id="IPR013767">
    <property type="entry name" value="PAS_fold"/>
</dbReference>
<dbReference type="Pfam" id="PF00512">
    <property type="entry name" value="HisKA"/>
    <property type="match status" value="1"/>
</dbReference>
<keyword evidence="5" id="KW-0808">Transferase</keyword>
<dbReference type="SMART" id="SM00388">
    <property type="entry name" value="HisKA"/>
    <property type="match status" value="1"/>
</dbReference>
<keyword evidence="4" id="KW-0597">Phosphoprotein</keyword>
<feature type="domain" description="PAS" evidence="12">
    <location>
        <begin position="594"/>
        <end position="639"/>
    </location>
</feature>
<dbReference type="SMART" id="SM00387">
    <property type="entry name" value="HATPase_c"/>
    <property type="match status" value="1"/>
</dbReference>
<comment type="caution">
    <text evidence="15">The sequence shown here is derived from an EMBL/GenBank/DDBJ whole genome shotgun (WGS) entry which is preliminary data.</text>
</comment>
<dbReference type="Proteomes" id="UP000178176">
    <property type="component" value="Unassembled WGS sequence"/>
</dbReference>
<dbReference type="InterPro" id="IPR003661">
    <property type="entry name" value="HisK_dim/P_dom"/>
</dbReference>
<dbReference type="PROSITE" id="PS50839">
    <property type="entry name" value="CHASE"/>
    <property type="match status" value="1"/>
</dbReference>
<evidence type="ECO:0000256" key="7">
    <source>
        <dbReference type="ARBA" id="ARBA00022777"/>
    </source>
</evidence>
<protein>
    <recommendedName>
        <fullName evidence="3">histidine kinase</fullName>
        <ecNumber evidence="3">2.7.13.3</ecNumber>
    </recommendedName>
</protein>
<dbReference type="PROSITE" id="PS50113">
    <property type="entry name" value="PAC"/>
    <property type="match status" value="1"/>
</dbReference>
<evidence type="ECO:0000259" key="13">
    <source>
        <dbReference type="PROSITE" id="PS50113"/>
    </source>
</evidence>
<evidence type="ECO:0000256" key="8">
    <source>
        <dbReference type="ARBA" id="ARBA00022989"/>
    </source>
</evidence>
<dbReference type="PROSITE" id="PS50109">
    <property type="entry name" value="HIS_KIN"/>
    <property type="match status" value="1"/>
</dbReference>
<dbReference type="InterPro" id="IPR006189">
    <property type="entry name" value="CHASE_dom"/>
</dbReference>
<feature type="domain" description="PAS" evidence="12">
    <location>
        <begin position="465"/>
        <end position="510"/>
    </location>
</feature>
<dbReference type="InterPro" id="IPR036890">
    <property type="entry name" value="HATPase_C_sf"/>
</dbReference>
<comment type="subcellular location">
    <subcellularLocation>
        <location evidence="2">Membrane</location>
    </subcellularLocation>
</comment>
<dbReference type="Pfam" id="PF03924">
    <property type="entry name" value="CHASE"/>
    <property type="match status" value="1"/>
</dbReference>
<dbReference type="NCBIfam" id="TIGR00229">
    <property type="entry name" value="sensory_box"/>
    <property type="match status" value="3"/>
</dbReference>
<organism evidence="15 16">
    <name type="scientific">Candidatus Amesbacteria bacterium RIFCSPHIGHO2_01_FULL_48_32b</name>
    <dbReference type="NCBI Taxonomy" id="1797253"/>
    <lineage>
        <taxon>Bacteria</taxon>
        <taxon>Candidatus Amesiibacteriota</taxon>
    </lineage>
</organism>
<dbReference type="InterPro" id="IPR004358">
    <property type="entry name" value="Sig_transdc_His_kin-like_C"/>
</dbReference>
<reference evidence="15 16" key="1">
    <citation type="journal article" date="2016" name="Nat. Commun.">
        <title>Thousands of microbial genomes shed light on interconnected biogeochemical processes in an aquifer system.</title>
        <authorList>
            <person name="Anantharaman K."/>
            <person name="Brown C.T."/>
            <person name="Hug L.A."/>
            <person name="Sharon I."/>
            <person name="Castelle C.J."/>
            <person name="Probst A.J."/>
            <person name="Thomas B.C."/>
            <person name="Singh A."/>
            <person name="Wilkins M.J."/>
            <person name="Karaoz U."/>
            <person name="Brodie E.L."/>
            <person name="Williams K.H."/>
            <person name="Hubbard S.S."/>
            <person name="Banfield J.F."/>
        </authorList>
    </citation>
    <scope>NUCLEOTIDE SEQUENCE [LARGE SCALE GENOMIC DNA]</scope>
</reference>
<evidence type="ECO:0000259" key="12">
    <source>
        <dbReference type="PROSITE" id="PS50112"/>
    </source>
</evidence>
<dbReference type="InterPro" id="IPR000014">
    <property type="entry name" value="PAS"/>
</dbReference>
<dbReference type="InterPro" id="IPR001610">
    <property type="entry name" value="PAC"/>
</dbReference>
<feature type="transmembrane region" description="Helical" evidence="10">
    <location>
        <begin position="6"/>
        <end position="28"/>
    </location>
</feature>
<keyword evidence="7" id="KW-0418">Kinase</keyword>
<evidence type="ECO:0000256" key="4">
    <source>
        <dbReference type="ARBA" id="ARBA00022553"/>
    </source>
</evidence>
<dbReference type="SMART" id="SM01079">
    <property type="entry name" value="CHASE"/>
    <property type="match status" value="1"/>
</dbReference>
<accession>A0A1F4YI64</accession>
<name>A0A1F4YI64_9BACT</name>
<keyword evidence="8 10" id="KW-1133">Transmembrane helix</keyword>
<dbReference type="AlphaFoldDB" id="A0A1F4YI64"/>
<dbReference type="SMART" id="SM00091">
    <property type="entry name" value="PAS"/>
    <property type="match status" value="3"/>
</dbReference>
<dbReference type="InterPro" id="IPR000700">
    <property type="entry name" value="PAS-assoc_C"/>
</dbReference>
<dbReference type="Pfam" id="PF13426">
    <property type="entry name" value="PAS_9"/>
    <property type="match status" value="2"/>
</dbReference>
<dbReference type="PANTHER" id="PTHR43047">
    <property type="entry name" value="TWO-COMPONENT HISTIDINE PROTEIN KINASE"/>
    <property type="match status" value="1"/>
</dbReference>
<dbReference type="GO" id="GO:0000155">
    <property type="term" value="F:phosphorelay sensor kinase activity"/>
    <property type="evidence" value="ECO:0007669"/>
    <property type="project" value="InterPro"/>
</dbReference>
<dbReference type="Gene3D" id="3.30.450.20">
    <property type="entry name" value="PAS domain"/>
    <property type="match status" value="3"/>
</dbReference>
<gene>
    <name evidence="15" type="ORF">A2876_03680</name>
</gene>
<dbReference type="PRINTS" id="PR00344">
    <property type="entry name" value="BCTRLSENSOR"/>
</dbReference>
<dbReference type="SUPFAM" id="SSF55785">
    <property type="entry name" value="PYP-like sensor domain (PAS domain)"/>
    <property type="match status" value="3"/>
</dbReference>
<evidence type="ECO:0000256" key="5">
    <source>
        <dbReference type="ARBA" id="ARBA00022679"/>
    </source>
</evidence>
<sequence>MVVKKFAELLGLGVLVVGLGLTLGTWMVTSRMVGDQVAAEQMRGVELMEEKLKLVVEHYEVVLSGVKGLFAASVEVERDDFSDYFNEVDMLGQYPGVYSFTYVSRVQDGDARDFLAGLRQELSEAGLAGQVREELADTPEHYLINYVAYVHELPPVAYGLDLQVDEVRRKVLERARDTGKMTASGPIVIVGPESPGFILSLPIYRNGVAKGTVEERRQALAGWVNAVVLYKDLFERVLAPTEQMEVHVSEGGQLIYDADRDDGYHWHRNLTSRIITVGGREWQLEFLTTKKIVGGVESGLPVIVLLAGVTVSSLLFGMTYALSSAQVRAELIAAGMTSELEKFKRVVENTSEHVMITDKEGQILFANEAAQRTTGYSWTEMQGHTPRLWGKQMPAEFYKKMWHQIKDLKQTFEGELTNKHKNGERYPVWVSISPILGREGQVEYFVGVERDLTREKMAEVSLKQERDTARAIVDTMGEGLIVVDDTYRITRINPEAEGLLGVKSEEVEGQRWSDVIKAYEGDREIPFEKRTFTRVIGSGKTMVTELDADHYYVNRAGRKFPLVSVTAPFTERGIRGAVKVFKDATDEKESKSILRAQASGVLENAGEGIVLTDEKGRITFVNPAFERMTEYVNDEVAGKVFAESFRFYDTYEKLLSPVELADAAAVTARRQEVKVQVESKSGKKVAIVINAAPLRVGDEFRGVVRMIHDWSEDLALQRQKDDFFSIASHELRTPLAVISGNLDTVLAGYGGSKITAGDRQLLRDSETAGDRLISMVNNFLNVSRLDQGRVKITLKEVDGCGVVGGVAKEMKALAQQKGLRLTYVCKKGREKIRADENLLREIVVNLIGNSIKFTQKGGIKLEGGVKAGRLVVRLTDTGIGIAAEKQKLLFQRWQQAMERTLSREGGGTGLGLYISREFARMMGGDLTLVRSSVSKGSVFELTLPIVKKGLAGTKKKAV</sequence>
<dbReference type="SUPFAM" id="SSF55874">
    <property type="entry name" value="ATPase domain of HSP90 chaperone/DNA topoisomerase II/histidine kinase"/>
    <property type="match status" value="1"/>
</dbReference>
<dbReference type="InterPro" id="IPR005467">
    <property type="entry name" value="His_kinase_dom"/>
</dbReference>
<keyword evidence="9 10" id="KW-0472">Membrane</keyword>
<dbReference type="Gene3D" id="3.30.450.350">
    <property type="entry name" value="CHASE domain"/>
    <property type="match status" value="1"/>
</dbReference>
<feature type="domain" description="PAS" evidence="12">
    <location>
        <begin position="339"/>
        <end position="385"/>
    </location>
</feature>
<comment type="catalytic activity">
    <reaction evidence="1">
        <text>ATP + protein L-histidine = ADP + protein N-phospho-L-histidine.</text>
        <dbReference type="EC" id="2.7.13.3"/>
    </reaction>
</comment>
<dbReference type="Gene3D" id="3.30.565.10">
    <property type="entry name" value="Histidine kinase-like ATPase, C-terminal domain"/>
    <property type="match status" value="1"/>
</dbReference>
<dbReference type="PROSITE" id="PS50112">
    <property type="entry name" value="PAS"/>
    <property type="match status" value="3"/>
</dbReference>